<keyword evidence="2" id="KW-1185">Reference proteome</keyword>
<reference evidence="1 2" key="1">
    <citation type="journal article" date="2015" name="Genome Announc.">
        <title>Draft Genome Sequence of Clostridium tyrobutyricum Strain DIVETGP, Isolated from Cow's Milk for Grana Padano Production.</title>
        <authorList>
            <person name="Soggiu A."/>
            <person name="Piras C."/>
            <person name="Gaiarsa S."/>
            <person name="Sassera D."/>
            <person name="Roncada P."/>
            <person name="Bendixen E."/>
            <person name="Brasca M."/>
            <person name="Bonizzi L."/>
        </authorList>
    </citation>
    <scope>NUCLEOTIDE SEQUENCE [LARGE SCALE GENOMIC DNA]</scope>
    <source>
        <strain evidence="1 2">DIVETGP</strain>
    </source>
</reference>
<evidence type="ECO:0000313" key="2">
    <source>
        <dbReference type="Proteomes" id="UP000019482"/>
    </source>
</evidence>
<dbReference type="EMBL" id="CBXI010000019">
    <property type="protein sequence ID" value="CDL91100.1"/>
    <property type="molecule type" value="Genomic_DNA"/>
</dbReference>
<organism evidence="1 2">
    <name type="scientific">Clostridium tyrobutyricum DIVETGP</name>
    <dbReference type="NCBI Taxonomy" id="1408889"/>
    <lineage>
        <taxon>Bacteria</taxon>
        <taxon>Bacillati</taxon>
        <taxon>Bacillota</taxon>
        <taxon>Clostridia</taxon>
        <taxon>Eubacteriales</taxon>
        <taxon>Clostridiaceae</taxon>
        <taxon>Clostridium</taxon>
    </lineage>
</organism>
<accession>W6N4Y8</accession>
<evidence type="ECO:0008006" key="3">
    <source>
        <dbReference type="Google" id="ProtNLM"/>
    </source>
</evidence>
<dbReference type="OrthoDB" id="2381403at2"/>
<proteinExistence type="predicted"/>
<protein>
    <recommendedName>
        <fullName evidence="3">DUF4871 domain-containing protein</fullName>
    </recommendedName>
</protein>
<name>W6N4Y8_CLOTY</name>
<dbReference type="Proteomes" id="UP000019482">
    <property type="component" value="Unassembled WGS sequence"/>
</dbReference>
<comment type="caution">
    <text evidence="1">The sequence shown here is derived from an EMBL/GenBank/DDBJ whole genome shotgun (WGS) entry which is preliminary data.</text>
</comment>
<dbReference type="Gene3D" id="2.60.40.3830">
    <property type="match status" value="1"/>
</dbReference>
<dbReference type="RefSeq" id="WP_017751034.1">
    <property type="nucleotide sequence ID" value="NZ_CBXI010000019.1"/>
</dbReference>
<gene>
    <name evidence="1" type="ORF">CTDIVETGP_1170</name>
</gene>
<dbReference type="GeneID" id="29418867"/>
<sequence length="177" mass="20660">MKKRVLTIIFFTAFVISAYSGYNINKFYKYKNNKIEKNIEHSKIQNNNEKGYFYVFTSKSEISKLIGIENKFGFVDKNFYADSFINTDWYFWGNEDSIINKPLKIIAVNDEGESMQVSRIDKISEDGNISTAKQNLNIRIPKQGVWHLNIYIDNKLFGKTTINVRKPVSDFTEPLQL</sequence>
<evidence type="ECO:0000313" key="1">
    <source>
        <dbReference type="EMBL" id="CDL91100.1"/>
    </source>
</evidence>
<dbReference type="AlphaFoldDB" id="W6N4Y8"/>